<accession>A0A5A7QWB4</accession>
<dbReference type="InterPro" id="IPR008889">
    <property type="entry name" value="VQ"/>
</dbReference>
<dbReference type="InterPro" id="IPR039609">
    <property type="entry name" value="VQ_15/22"/>
</dbReference>
<proteinExistence type="predicted"/>
<reference evidence="4" key="1">
    <citation type="journal article" date="2019" name="Curr. Biol.">
        <title>Genome Sequence of Striga asiatica Provides Insight into the Evolution of Plant Parasitism.</title>
        <authorList>
            <person name="Yoshida S."/>
            <person name="Kim S."/>
            <person name="Wafula E.K."/>
            <person name="Tanskanen J."/>
            <person name="Kim Y.M."/>
            <person name="Honaas L."/>
            <person name="Yang Z."/>
            <person name="Spallek T."/>
            <person name="Conn C.E."/>
            <person name="Ichihashi Y."/>
            <person name="Cheong K."/>
            <person name="Cui S."/>
            <person name="Der J.P."/>
            <person name="Gundlach H."/>
            <person name="Jiao Y."/>
            <person name="Hori C."/>
            <person name="Ishida J.K."/>
            <person name="Kasahara H."/>
            <person name="Kiba T."/>
            <person name="Kim M.S."/>
            <person name="Koo N."/>
            <person name="Laohavisit A."/>
            <person name="Lee Y.H."/>
            <person name="Lumba S."/>
            <person name="McCourt P."/>
            <person name="Mortimer J.C."/>
            <person name="Mutuku J.M."/>
            <person name="Nomura T."/>
            <person name="Sasaki-Sekimoto Y."/>
            <person name="Seto Y."/>
            <person name="Wang Y."/>
            <person name="Wakatake T."/>
            <person name="Sakakibara H."/>
            <person name="Demura T."/>
            <person name="Yamaguchi S."/>
            <person name="Yoneyama K."/>
            <person name="Manabe R.I."/>
            <person name="Nelson D.C."/>
            <person name="Schulman A.H."/>
            <person name="Timko M.P."/>
            <person name="dePamphilis C.W."/>
            <person name="Choi D."/>
            <person name="Shirasu K."/>
        </authorList>
    </citation>
    <scope>NUCLEOTIDE SEQUENCE [LARGE SCALE GENOMIC DNA]</scope>
    <source>
        <strain evidence="4">cv. UVA1</strain>
    </source>
</reference>
<evidence type="ECO:0000256" key="1">
    <source>
        <dbReference type="SAM" id="MobiDB-lite"/>
    </source>
</evidence>
<feature type="domain" description="VQ" evidence="2">
    <location>
        <begin position="126"/>
        <end position="152"/>
    </location>
</feature>
<gene>
    <name evidence="3" type="ORF">STAS_26853</name>
</gene>
<sequence length="313" mass="32754">MDSRNSGSPQSSSGGDEEYDSRAAGGSISAFMSGGGGPISNPPPPPLFDPLTNYLHLHQNSNPSPPLNPNPDWTQIASIKPDPTNPPTSRGGANLLSGSSTITPPPPGPNQPAARNPKKRMRASRRAPTTVLTTDTTNFRAMVQEFTGVPALPFGGGPCPGPSFPRARTDLFGPPRSAAFFAQKSHPPPLPFLAAATTSVVTSSTAAGASTSDPAVFQNPFLANLLQPNPKFPFPDHPPAQFTLAGRQGHGFLSSDDRNNSEKDKEEGEKHGLNLRPLNGGFDFLDGGGGKRPENNSAAGEGMVESWINCTSE</sequence>
<keyword evidence="4" id="KW-1185">Reference proteome</keyword>
<comment type="caution">
    <text evidence="3">The sequence shown here is derived from an EMBL/GenBank/DDBJ whole genome shotgun (WGS) entry which is preliminary data.</text>
</comment>
<protein>
    <submittedName>
        <fullName evidence="3">VQ motif-containing protein</fullName>
    </submittedName>
</protein>
<dbReference type="Proteomes" id="UP000325081">
    <property type="component" value="Unassembled WGS sequence"/>
</dbReference>
<feature type="region of interest" description="Disordered" evidence="1">
    <location>
        <begin position="1"/>
        <end position="128"/>
    </location>
</feature>
<dbReference type="OrthoDB" id="780193at2759"/>
<evidence type="ECO:0000259" key="2">
    <source>
        <dbReference type="Pfam" id="PF05678"/>
    </source>
</evidence>
<dbReference type="Pfam" id="PF05678">
    <property type="entry name" value="VQ"/>
    <property type="match status" value="1"/>
</dbReference>
<dbReference type="PANTHER" id="PTHR33179">
    <property type="entry name" value="VQ MOTIF-CONTAINING PROTEIN"/>
    <property type="match status" value="1"/>
</dbReference>
<dbReference type="EMBL" id="BKCP01008737">
    <property type="protein sequence ID" value="GER49605.1"/>
    <property type="molecule type" value="Genomic_DNA"/>
</dbReference>
<feature type="compositionally biased region" description="Basic residues" evidence="1">
    <location>
        <begin position="116"/>
        <end position="125"/>
    </location>
</feature>
<evidence type="ECO:0000313" key="3">
    <source>
        <dbReference type="EMBL" id="GER49605.1"/>
    </source>
</evidence>
<evidence type="ECO:0000313" key="4">
    <source>
        <dbReference type="Proteomes" id="UP000325081"/>
    </source>
</evidence>
<feature type="compositionally biased region" description="Basic and acidic residues" evidence="1">
    <location>
        <begin position="255"/>
        <end position="272"/>
    </location>
</feature>
<feature type="compositionally biased region" description="Low complexity" evidence="1">
    <location>
        <begin position="1"/>
        <end position="14"/>
    </location>
</feature>
<dbReference type="AlphaFoldDB" id="A0A5A7QWB4"/>
<feature type="region of interest" description="Disordered" evidence="1">
    <location>
        <begin position="228"/>
        <end position="313"/>
    </location>
</feature>
<dbReference type="PANTHER" id="PTHR33179:SF4">
    <property type="entry name" value="VQ MOTIF-CONTAINING PROTEIN"/>
    <property type="match status" value="1"/>
</dbReference>
<organism evidence="3 4">
    <name type="scientific">Striga asiatica</name>
    <name type="common">Asiatic witchweed</name>
    <name type="synonym">Buchnera asiatica</name>
    <dbReference type="NCBI Taxonomy" id="4170"/>
    <lineage>
        <taxon>Eukaryota</taxon>
        <taxon>Viridiplantae</taxon>
        <taxon>Streptophyta</taxon>
        <taxon>Embryophyta</taxon>
        <taxon>Tracheophyta</taxon>
        <taxon>Spermatophyta</taxon>
        <taxon>Magnoliopsida</taxon>
        <taxon>eudicotyledons</taxon>
        <taxon>Gunneridae</taxon>
        <taxon>Pentapetalae</taxon>
        <taxon>asterids</taxon>
        <taxon>lamiids</taxon>
        <taxon>Lamiales</taxon>
        <taxon>Orobanchaceae</taxon>
        <taxon>Buchnereae</taxon>
        <taxon>Striga</taxon>
    </lineage>
</organism>
<name>A0A5A7QWB4_STRAF</name>